<dbReference type="Pfam" id="PF01041">
    <property type="entry name" value="DegT_DnrJ_EryC1"/>
    <property type="match status" value="1"/>
</dbReference>
<keyword evidence="3" id="KW-0032">Aminotransferase</keyword>
<dbReference type="InterPro" id="IPR015424">
    <property type="entry name" value="PyrdxlP-dep_Trfase"/>
</dbReference>
<dbReference type="Gene3D" id="3.40.640.10">
    <property type="entry name" value="Type I PLP-dependent aspartate aminotransferase-like (Major domain)"/>
    <property type="match status" value="1"/>
</dbReference>
<evidence type="ECO:0000313" key="3">
    <source>
        <dbReference type="EMBL" id="QRR03056.1"/>
    </source>
</evidence>
<dbReference type="RefSeq" id="WP_204658626.1">
    <property type="nucleotide sequence ID" value="NZ_CP056775.1"/>
</dbReference>
<dbReference type="InterPro" id="IPR015421">
    <property type="entry name" value="PyrdxlP-dep_Trfase_major"/>
</dbReference>
<protein>
    <submittedName>
        <fullName evidence="3">Aminotransferase class I/II-fold pyridoxal phosphate-dependent enzyme</fullName>
    </submittedName>
</protein>
<dbReference type="PANTHER" id="PTHR30244:SF34">
    <property type="entry name" value="DTDP-4-AMINO-4,6-DIDEOXYGALACTOSE TRANSAMINASE"/>
    <property type="match status" value="1"/>
</dbReference>
<dbReference type="PANTHER" id="PTHR30244">
    <property type="entry name" value="TRANSAMINASE"/>
    <property type="match status" value="1"/>
</dbReference>
<dbReference type="SUPFAM" id="SSF53383">
    <property type="entry name" value="PLP-dependent transferases"/>
    <property type="match status" value="1"/>
</dbReference>
<keyword evidence="3" id="KW-0808">Transferase</keyword>
<evidence type="ECO:0000256" key="1">
    <source>
        <dbReference type="ARBA" id="ARBA00037999"/>
    </source>
</evidence>
<dbReference type="InterPro" id="IPR015422">
    <property type="entry name" value="PyrdxlP-dep_Trfase_small"/>
</dbReference>
<dbReference type="EMBL" id="CP056775">
    <property type="protein sequence ID" value="QRR03056.1"/>
    <property type="molecule type" value="Genomic_DNA"/>
</dbReference>
<reference evidence="3 4" key="1">
    <citation type="submission" date="2020-06" db="EMBL/GenBank/DDBJ databases">
        <title>Dyadobacter sandarakinus sp. nov., isolated from the soil of the Arctic Yellow River Station.</title>
        <authorList>
            <person name="Zhang Y."/>
            <person name="Peng F."/>
        </authorList>
    </citation>
    <scope>NUCLEOTIDE SEQUENCE [LARGE SCALE GENOMIC DNA]</scope>
    <source>
        <strain evidence="3 4">Q3-56</strain>
    </source>
</reference>
<evidence type="ECO:0000313" key="4">
    <source>
        <dbReference type="Proteomes" id="UP000612680"/>
    </source>
</evidence>
<accession>A0ABX7IAB1</accession>
<dbReference type="InterPro" id="IPR000653">
    <property type="entry name" value="DegT/StrS_aminotransferase"/>
</dbReference>
<name>A0ABX7IAB1_9BACT</name>
<dbReference type="Proteomes" id="UP000612680">
    <property type="component" value="Chromosome"/>
</dbReference>
<keyword evidence="4" id="KW-1185">Reference proteome</keyword>
<gene>
    <name evidence="3" type="ORF">HWI92_20150</name>
</gene>
<organism evidence="3 4">
    <name type="scientific">Dyadobacter sandarakinus</name>
    <dbReference type="NCBI Taxonomy" id="2747268"/>
    <lineage>
        <taxon>Bacteria</taxon>
        <taxon>Pseudomonadati</taxon>
        <taxon>Bacteroidota</taxon>
        <taxon>Cytophagia</taxon>
        <taxon>Cytophagales</taxon>
        <taxon>Spirosomataceae</taxon>
        <taxon>Dyadobacter</taxon>
    </lineage>
</organism>
<proteinExistence type="inferred from homology"/>
<dbReference type="PIRSF" id="PIRSF000390">
    <property type="entry name" value="PLP_StrS"/>
    <property type="match status" value="1"/>
</dbReference>
<comment type="similarity">
    <text evidence="1 2">Belongs to the DegT/DnrJ/EryC1 family.</text>
</comment>
<sequence>MKPKIWLSPPHMGGSEVHYVQEAFESNYIAPTGPSVDAFEDALCKYTGSRYAIATSSGTAAIHLALLALGITRGDIVLCQSLTFCASANPIMYQGAVPVFIDSEPASWNICPNAAEDAILYYIRKGIVPKAIMVVHLYGMPACMQEMLYLSRKYNIPIIEDAAEALGSAFQEKKAGTFGDAGILSFNGNKIITTSGGGALLTDRAALAERARYLASQARENVAHYEHREIGYNYRLSNVCAGIGLGQMKVLDQRVQQRRHVFMHYKQKLENITGISFQHEQDTAYSNRWLTALQIDPAMLLGLRLRLFENLAAENIEARPVWKPMHMQPVFQGTQFFGSDVAQRLYKNGICLPSGSALTSGELDRITGCMLRSQ</sequence>
<dbReference type="Gene3D" id="3.90.1150.10">
    <property type="entry name" value="Aspartate Aminotransferase, domain 1"/>
    <property type="match status" value="1"/>
</dbReference>
<evidence type="ECO:0000256" key="2">
    <source>
        <dbReference type="RuleBase" id="RU004508"/>
    </source>
</evidence>
<keyword evidence="2" id="KW-0663">Pyridoxal phosphate</keyword>
<dbReference type="GO" id="GO:0008483">
    <property type="term" value="F:transaminase activity"/>
    <property type="evidence" value="ECO:0007669"/>
    <property type="project" value="UniProtKB-KW"/>
</dbReference>
<dbReference type="CDD" id="cd00616">
    <property type="entry name" value="AHBA_syn"/>
    <property type="match status" value="1"/>
</dbReference>